<dbReference type="InterPro" id="IPR016187">
    <property type="entry name" value="CTDL_fold"/>
</dbReference>
<dbReference type="GeneID" id="101853899"/>
<sequence>MTSLNLRLDAFDNTLFYSTVMENRTKYMVSRPFLLNTAIAESLCQLYGGYLVEINDGHEYTVVKRVLEGAKANDDVLVGVTDEFQEGVWRYREHKTQTVTFLLWDNSKPEPDGGAAENCATLGADVGWKLQDRKCYDNTAHVRFMCEVENA</sequence>
<reference evidence="3" key="1">
    <citation type="submission" date="2025-08" db="UniProtKB">
        <authorList>
            <consortium name="RefSeq"/>
        </authorList>
    </citation>
    <scope>IDENTIFICATION</scope>
</reference>
<proteinExistence type="predicted"/>
<gene>
    <name evidence="3" type="primary">LOC101853899</name>
</gene>
<feature type="domain" description="C-type lectin" evidence="1">
    <location>
        <begin position="40"/>
        <end position="129"/>
    </location>
</feature>
<dbReference type="InterPro" id="IPR001304">
    <property type="entry name" value="C-type_lectin-like"/>
</dbReference>
<dbReference type="Proteomes" id="UP000694888">
    <property type="component" value="Unplaced"/>
</dbReference>
<dbReference type="RefSeq" id="XP_035829259.1">
    <property type="nucleotide sequence ID" value="XM_035973366.1"/>
</dbReference>
<dbReference type="Gene3D" id="3.10.100.10">
    <property type="entry name" value="Mannose-Binding Protein A, subunit A"/>
    <property type="match status" value="1"/>
</dbReference>
<accession>A0ABM1W3L6</accession>
<dbReference type="SUPFAM" id="SSF56436">
    <property type="entry name" value="C-type lectin-like"/>
    <property type="match status" value="1"/>
</dbReference>
<name>A0ABM1W3L6_APLCA</name>
<organism evidence="2 3">
    <name type="scientific">Aplysia californica</name>
    <name type="common">California sea hare</name>
    <dbReference type="NCBI Taxonomy" id="6500"/>
    <lineage>
        <taxon>Eukaryota</taxon>
        <taxon>Metazoa</taxon>
        <taxon>Spiralia</taxon>
        <taxon>Lophotrochozoa</taxon>
        <taxon>Mollusca</taxon>
        <taxon>Gastropoda</taxon>
        <taxon>Heterobranchia</taxon>
        <taxon>Euthyneura</taxon>
        <taxon>Tectipleura</taxon>
        <taxon>Aplysiida</taxon>
        <taxon>Aplysioidea</taxon>
        <taxon>Aplysiidae</taxon>
        <taxon>Aplysia</taxon>
    </lineage>
</organism>
<dbReference type="CDD" id="cd00037">
    <property type="entry name" value="CLECT"/>
    <property type="match status" value="1"/>
</dbReference>
<dbReference type="Pfam" id="PF00059">
    <property type="entry name" value="Lectin_C"/>
    <property type="match status" value="1"/>
</dbReference>
<dbReference type="PROSITE" id="PS50041">
    <property type="entry name" value="C_TYPE_LECTIN_2"/>
    <property type="match status" value="1"/>
</dbReference>
<evidence type="ECO:0000313" key="3">
    <source>
        <dbReference type="RefSeq" id="XP_035829259.1"/>
    </source>
</evidence>
<keyword evidence="2" id="KW-1185">Reference proteome</keyword>
<evidence type="ECO:0000313" key="2">
    <source>
        <dbReference type="Proteomes" id="UP000694888"/>
    </source>
</evidence>
<dbReference type="InterPro" id="IPR016186">
    <property type="entry name" value="C-type_lectin-like/link_sf"/>
</dbReference>
<dbReference type="SMART" id="SM00034">
    <property type="entry name" value="CLECT"/>
    <property type="match status" value="1"/>
</dbReference>
<protein>
    <submittedName>
        <fullName evidence="3">Uncharacterized protein LOC101853899</fullName>
    </submittedName>
</protein>
<evidence type="ECO:0000259" key="1">
    <source>
        <dbReference type="PROSITE" id="PS50041"/>
    </source>
</evidence>